<dbReference type="InterPro" id="IPR047641">
    <property type="entry name" value="ABC_transpr_MalK/UgpC-like"/>
</dbReference>
<gene>
    <name evidence="10" type="ORF">C7450_1158</name>
</gene>
<dbReference type="PROSITE" id="PS50893">
    <property type="entry name" value="ABC_TRANSPORTER_2"/>
    <property type="match status" value="1"/>
</dbReference>
<dbReference type="RefSeq" id="WP_110377798.1">
    <property type="nucleotide sequence ID" value="NZ_JAHBRY010000001.1"/>
</dbReference>
<evidence type="ECO:0000256" key="6">
    <source>
        <dbReference type="ARBA" id="ARBA00022840"/>
    </source>
</evidence>
<dbReference type="GO" id="GO:0140359">
    <property type="term" value="F:ABC-type transporter activity"/>
    <property type="evidence" value="ECO:0007669"/>
    <property type="project" value="UniProtKB-ARBA"/>
</dbReference>
<reference evidence="10 11" key="1">
    <citation type="submission" date="2018-05" db="EMBL/GenBank/DDBJ databases">
        <title>Genomic Encyclopedia of Type Strains, Phase IV (KMG-IV): sequencing the most valuable type-strain genomes for metagenomic binning, comparative biology and taxonomic classification.</title>
        <authorList>
            <person name="Goeker M."/>
        </authorList>
    </citation>
    <scope>NUCLEOTIDE SEQUENCE [LARGE SCALE GENOMIC DNA]</scope>
    <source>
        <strain evidence="10 11">DSM 6462</strain>
    </source>
</reference>
<dbReference type="PROSITE" id="PS00211">
    <property type="entry name" value="ABC_TRANSPORTER_1"/>
    <property type="match status" value="1"/>
</dbReference>
<dbReference type="SUPFAM" id="SSF52540">
    <property type="entry name" value="P-loop containing nucleoside triphosphate hydrolases"/>
    <property type="match status" value="1"/>
</dbReference>
<dbReference type="SMART" id="SM00382">
    <property type="entry name" value="AAA"/>
    <property type="match status" value="1"/>
</dbReference>
<dbReference type="InterPro" id="IPR012340">
    <property type="entry name" value="NA-bd_OB-fold"/>
</dbReference>
<dbReference type="Proteomes" id="UP000248021">
    <property type="component" value="Unassembled WGS sequence"/>
</dbReference>
<evidence type="ECO:0000256" key="4">
    <source>
        <dbReference type="ARBA" id="ARBA00022475"/>
    </source>
</evidence>
<dbReference type="OrthoDB" id="9802264at2"/>
<evidence type="ECO:0000259" key="9">
    <source>
        <dbReference type="PROSITE" id="PS50893"/>
    </source>
</evidence>
<dbReference type="SUPFAM" id="SSF50331">
    <property type="entry name" value="MOP-like"/>
    <property type="match status" value="1"/>
</dbReference>
<dbReference type="GO" id="GO:0005524">
    <property type="term" value="F:ATP binding"/>
    <property type="evidence" value="ECO:0007669"/>
    <property type="project" value="UniProtKB-KW"/>
</dbReference>
<evidence type="ECO:0000256" key="5">
    <source>
        <dbReference type="ARBA" id="ARBA00022741"/>
    </source>
</evidence>
<dbReference type="InterPro" id="IPR017871">
    <property type="entry name" value="ABC_transporter-like_CS"/>
</dbReference>
<dbReference type="InterPro" id="IPR008995">
    <property type="entry name" value="Mo/tungstate-bd_C_term_dom"/>
</dbReference>
<organism evidence="10 11">
    <name type="scientific">Chelatococcus asaccharovorans</name>
    <dbReference type="NCBI Taxonomy" id="28210"/>
    <lineage>
        <taxon>Bacteria</taxon>
        <taxon>Pseudomonadati</taxon>
        <taxon>Pseudomonadota</taxon>
        <taxon>Alphaproteobacteria</taxon>
        <taxon>Hyphomicrobiales</taxon>
        <taxon>Chelatococcaceae</taxon>
        <taxon>Chelatococcus</taxon>
    </lineage>
</organism>
<evidence type="ECO:0000313" key="10">
    <source>
        <dbReference type="EMBL" id="PXW52809.1"/>
    </source>
</evidence>
<accession>A0A2V3U5I3</accession>
<dbReference type="InterPro" id="IPR003439">
    <property type="entry name" value="ABC_transporter-like_ATP-bd"/>
</dbReference>
<keyword evidence="6 10" id="KW-0067">ATP-binding</keyword>
<dbReference type="PANTHER" id="PTHR43875">
    <property type="entry name" value="MALTODEXTRIN IMPORT ATP-BINDING PROTEIN MSMX"/>
    <property type="match status" value="1"/>
</dbReference>
<evidence type="ECO:0000256" key="7">
    <source>
        <dbReference type="ARBA" id="ARBA00022967"/>
    </source>
</evidence>
<sequence length="366" mass="39190">MTVHPLATRIGAPTPVAVHNLAKSWPGAQRPVFSELDIDCPAGGITIIVGPSGCGKTTFLRCLCGLDVPTKGEIRFGDQDVTRIDAQHRGVAMVFQNYALYPTKTAFDNIAFPLRMARVGAAETADRVRAAAALTRIEGLLERLPSQLSGGQRQRVGIARAIVRGPSVLLMDEPLSNLDTKLRVEMRAELSALQRELGATTVYVTHDQTEALALADHLIVMRDGKIEQQGAPEEIFRHPADVFVADFLGSMNLLAVRREGEGMVLADGTRVSSLPGAPSSGSFQLGFRAEDAHIGGLAGDRATLPAMVRRSELMGSERLVHLHCGGVALRARLKQAVAPGEHIDLHVHASALHYFSDDGQRAGAVA</sequence>
<keyword evidence="5" id="KW-0547">Nucleotide-binding</keyword>
<dbReference type="Gene3D" id="3.40.50.300">
    <property type="entry name" value="P-loop containing nucleotide triphosphate hydrolases"/>
    <property type="match status" value="1"/>
</dbReference>
<dbReference type="InterPro" id="IPR027417">
    <property type="entry name" value="P-loop_NTPase"/>
</dbReference>
<dbReference type="Gene3D" id="2.40.50.140">
    <property type="entry name" value="Nucleic acid-binding proteins"/>
    <property type="match status" value="1"/>
</dbReference>
<comment type="caution">
    <text evidence="10">The sequence shown here is derived from an EMBL/GenBank/DDBJ whole genome shotgun (WGS) entry which is preliminary data.</text>
</comment>
<dbReference type="FunFam" id="3.40.50.300:FF:000042">
    <property type="entry name" value="Maltose/maltodextrin ABC transporter, ATP-binding protein"/>
    <property type="match status" value="1"/>
</dbReference>
<dbReference type="GO" id="GO:0055052">
    <property type="term" value="C:ATP-binding cassette (ABC) transporter complex, substrate-binding subunit-containing"/>
    <property type="evidence" value="ECO:0007669"/>
    <property type="project" value="TreeGrafter"/>
</dbReference>
<keyword evidence="7" id="KW-1278">Translocase</keyword>
<dbReference type="PANTHER" id="PTHR43875:SF15">
    <property type="entry name" value="TREHALOSE IMPORT ATP-BINDING PROTEIN SUGC"/>
    <property type="match status" value="1"/>
</dbReference>
<keyword evidence="11" id="KW-1185">Reference proteome</keyword>
<keyword evidence="4" id="KW-1003">Cell membrane</keyword>
<evidence type="ECO:0000256" key="8">
    <source>
        <dbReference type="ARBA" id="ARBA00023136"/>
    </source>
</evidence>
<dbReference type="Gene3D" id="2.40.50.100">
    <property type="match status" value="1"/>
</dbReference>
<evidence type="ECO:0000256" key="1">
    <source>
        <dbReference type="ARBA" id="ARBA00004417"/>
    </source>
</evidence>
<feature type="domain" description="ABC transporter" evidence="9">
    <location>
        <begin position="16"/>
        <end position="248"/>
    </location>
</feature>
<dbReference type="EMBL" id="QJJK01000015">
    <property type="protein sequence ID" value="PXW52809.1"/>
    <property type="molecule type" value="Genomic_DNA"/>
</dbReference>
<protein>
    <submittedName>
        <fullName evidence="10">Multiple sugar transport system ATP-binding protein</fullName>
    </submittedName>
</protein>
<keyword evidence="10" id="KW-0762">Sugar transport</keyword>
<dbReference type="Pfam" id="PF08402">
    <property type="entry name" value="TOBE_2"/>
    <property type="match status" value="1"/>
</dbReference>
<keyword evidence="8" id="KW-0472">Membrane</keyword>
<dbReference type="Pfam" id="PF00005">
    <property type="entry name" value="ABC_tran"/>
    <property type="match status" value="1"/>
</dbReference>
<keyword evidence="3" id="KW-0813">Transport</keyword>
<dbReference type="AlphaFoldDB" id="A0A2V3U5I3"/>
<name>A0A2V3U5I3_9HYPH</name>
<evidence type="ECO:0000313" key="11">
    <source>
        <dbReference type="Proteomes" id="UP000248021"/>
    </source>
</evidence>
<proteinExistence type="inferred from homology"/>
<dbReference type="GO" id="GO:0016887">
    <property type="term" value="F:ATP hydrolysis activity"/>
    <property type="evidence" value="ECO:0007669"/>
    <property type="project" value="InterPro"/>
</dbReference>
<comment type="similarity">
    <text evidence="2">Belongs to the ABC transporter superfamily.</text>
</comment>
<evidence type="ECO:0000256" key="2">
    <source>
        <dbReference type="ARBA" id="ARBA00005417"/>
    </source>
</evidence>
<dbReference type="InterPro" id="IPR003593">
    <property type="entry name" value="AAA+_ATPase"/>
</dbReference>
<dbReference type="InterPro" id="IPR013611">
    <property type="entry name" value="Transp-assoc_OB_typ2"/>
</dbReference>
<evidence type="ECO:0000256" key="3">
    <source>
        <dbReference type="ARBA" id="ARBA00022448"/>
    </source>
</evidence>
<comment type="subcellular location">
    <subcellularLocation>
        <location evidence="1">Cell inner membrane</location>
        <topology evidence="1">Peripheral membrane protein</topology>
    </subcellularLocation>
</comment>